<dbReference type="RefSeq" id="WP_190568431.1">
    <property type="nucleotide sequence ID" value="NZ_JACJQL010000023.1"/>
</dbReference>
<organism evidence="1 2">
    <name type="scientific">Nostoc parmelioides FACHB-3921</name>
    <dbReference type="NCBI Taxonomy" id="2692909"/>
    <lineage>
        <taxon>Bacteria</taxon>
        <taxon>Bacillati</taxon>
        <taxon>Cyanobacteriota</taxon>
        <taxon>Cyanophyceae</taxon>
        <taxon>Nostocales</taxon>
        <taxon>Nostocaceae</taxon>
        <taxon>Nostoc</taxon>
    </lineage>
</organism>
<comment type="caution">
    <text evidence="1">The sequence shown here is derived from an EMBL/GenBank/DDBJ whole genome shotgun (WGS) entry which is preliminary data.</text>
</comment>
<dbReference type="EMBL" id="JACJQL010000023">
    <property type="protein sequence ID" value="MBD2252864.1"/>
    <property type="molecule type" value="Genomic_DNA"/>
</dbReference>
<protein>
    <submittedName>
        <fullName evidence="1">Uncharacterized protein</fullName>
    </submittedName>
</protein>
<keyword evidence="2" id="KW-1185">Reference proteome</keyword>
<sequence>MLNQNNNPNQITLAINAGDNQICVSVSIPLSSQVNLVQQHNNIQDHQIADIEHRLSLLETNYGHQVCRNENLQNLVDFHYPPD</sequence>
<dbReference type="Proteomes" id="UP000621307">
    <property type="component" value="Unassembled WGS sequence"/>
</dbReference>
<gene>
    <name evidence="1" type="ORF">H6G14_16390</name>
</gene>
<proteinExistence type="predicted"/>
<evidence type="ECO:0000313" key="1">
    <source>
        <dbReference type="EMBL" id="MBD2252864.1"/>
    </source>
</evidence>
<evidence type="ECO:0000313" key="2">
    <source>
        <dbReference type="Proteomes" id="UP000621307"/>
    </source>
</evidence>
<reference evidence="1 2" key="1">
    <citation type="journal article" date="2020" name="ISME J.">
        <title>Comparative genomics reveals insights into cyanobacterial evolution and habitat adaptation.</title>
        <authorList>
            <person name="Chen M.Y."/>
            <person name="Teng W.K."/>
            <person name="Zhao L."/>
            <person name="Hu C.X."/>
            <person name="Zhou Y.K."/>
            <person name="Han B.P."/>
            <person name="Song L.R."/>
            <person name="Shu W.S."/>
        </authorList>
    </citation>
    <scope>NUCLEOTIDE SEQUENCE [LARGE SCALE GENOMIC DNA]</scope>
    <source>
        <strain evidence="1 2">FACHB-3921</strain>
    </source>
</reference>
<name>A0ABR8BGQ1_9NOSO</name>
<accession>A0ABR8BGQ1</accession>